<dbReference type="InterPro" id="IPR003439">
    <property type="entry name" value="ABC_transporter-like_ATP-bd"/>
</dbReference>
<dbReference type="SMART" id="SM00382">
    <property type="entry name" value="AAA"/>
    <property type="match status" value="1"/>
</dbReference>
<accession>A0ABR6ZF66</accession>
<dbReference type="PROSITE" id="PS50893">
    <property type="entry name" value="ABC_TRANSPORTER_2"/>
    <property type="match status" value="1"/>
</dbReference>
<keyword evidence="5 8" id="KW-0067">ATP-binding</keyword>
<sequence length="287" mass="31918">MSVHSITAETATAANTAATTDIAYLSVNNIEVIYDHVILVLKGISLQVPQGKIVALLGANGAGKSTTLKAISTLLRNERGDITKGDITFRGQRVDHLTPNELVKRGLSQVMEGRHCFAHLTVEENLLTGAYTRSLSRSELKAELEKVYHYFPRLRERRNSQAGYTSGGEQQMCAIGRALMAKPSMILLDEPSMGIAPQLVEEIFEIVKSLNIEEKVSFLLAEQNTNVALRYADFGYILENGRVVMEGEAKDLSSNEDVKEFYLGVSGAGRKSFKDMKFYRRRKRWLA</sequence>
<dbReference type="CDD" id="cd03224">
    <property type="entry name" value="ABC_TM1139_LivF_branched"/>
    <property type="match status" value="1"/>
</dbReference>
<evidence type="ECO:0000256" key="4">
    <source>
        <dbReference type="ARBA" id="ARBA00022741"/>
    </source>
</evidence>
<dbReference type="InterPro" id="IPR052156">
    <property type="entry name" value="BCAA_Transport_ATP-bd_LivF"/>
</dbReference>
<keyword evidence="3" id="KW-0472">Membrane</keyword>
<dbReference type="EMBL" id="JACOFX010000016">
    <property type="protein sequence ID" value="MBC3910368.1"/>
    <property type="molecule type" value="Genomic_DNA"/>
</dbReference>
<name>A0ABR6ZF66_9BURK</name>
<keyword evidence="3" id="KW-1003">Cell membrane</keyword>
<comment type="similarity">
    <text evidence="1">Belongs to the ABC transporter superfamily.</text>
</comment>
<dbReference type="GO" id="GO:0005524">
    <property type="term" value="F:ATP binding"/>
    <property type="evidence" value="ECO:0007669"/>
    <property type="project" value="UniProtKB-KW"/>
</dbReference>
<dbReference type="SUPFAM" id="SSF52540">
    <property type="entry name" value="P-loop containing nucleoside triphosphate hydrolases"/>
    <property type="match status" value="1"/>
</dbReference>
<dbReference type="PANTHER" id="PTHR43820:SF8">
    <property type="entry name" value="ABC TRANSPORTER SUBSTRATE-BINDING PROTEIN"/>
    <property type="match status" value="1"/>
</dbReference>
<dbReference type="Pfam" id="PF00005">
    <property type="entry name" value="ABC_tran"/>
    <property type="match status" value="1"/>
</dbReference>
<evidence type="ECO:0000256" key="1">
    <source>
        <dbReference type="ARBA" id="ARBA00005417"/>
    </source>
</evidence>
<reference evidence="8 9" key="1">
    <citation type="submission" date="2020-08" db="EMBL/GenBank/DDBJ databases">
        <title>Novel species isolated from subtropical streams in China.</title>
        <authorList>
            <person name="Lu H."/>
        </authorList>
    </citation>
    <scope>NUCLEOTIDE SEQUENCE [LARGE SCALE GENOMIC DNA]</scope>
    <source>
        <strain evidence="8 9">NL8W</strain>
    </source>
</reference>
<dbReference type="PANTHER" id="PTHR43820">
    <property type="entry name" value="HIGH-AFFINITY BRANCHED-CHAIN AMINO ACID TRANSPORT ATP-BINDING PROTEIN LIVF"/>
    <property type="match status" value="1"/>
</dbReference>
<protein>
    <submittedName>
        <fullName evidence="8">ABC transporter ATP-binding protein</fullName>
    </submittedName>
</protein>
<keyword evidence="2" id="KW-0813">Transport</keyword>
<dbReference type="RefSeq" id="WP_186955880.1">
    <property type="nucleotide sequence ID" value="NZ_JACOFX010000016.1"/>
</dbReference>
<gene>
    <name evidence="8" type="ORF">H8L47_22640</name>
</gene>
<dbReference type="InterPro" id="IPR027417">
    <property type="entry name" value="P-loop_NTPase"/>
</dbReference>
<proteinExistence type="inferred from homology"/>
<evidence type="ECO:0000259" key="7">
    <source>
        <dbReference type="PROSITE" id="PS50893"/>
    </source>
</evidence>
<feature type="domain" description="ABC transporter" evidence="7">
    <location>
        <begin position="25"/>
        <end position="265"/>
    </location>
</feature>
<comment type="caution">
    <text evidence="8">The sequence shown here is derived from an EMBL/GenBank/DDBJ whole genome shotgun (WGS) entry which is preliminary data.</text>
</comment>
<keyword evidence="9" id="KW-1185">Reference proteome</keyword>
<evidence type="ECO:0000256" key="6">
    <source>
        <dbReference type="ARBA" id="ARBA00022970"/>
    </source>
</evidence>
<dbReference type="Gene3D" id="3.40.50.300">
    <property type="entry name" value="P-loop containing nucleotide triphosphate hydrolases"/>
    <property type="match status" value="1"/>
</dbReference>
<evidence type="ECO:0000313" key="9">
    <source>
        <dbReference type="Proteomes" id="UP000646911"/>
    </source>
</evidence>
<keyword evidence="6" id="KW-0029">Amino-acid transport</keyword>
<dbReference type="Proteomes" id="UP000646911">
    <property type="component" value="Unassembled WGS sequence"/>
</dbReference>
<organism evidence="8 9">
    <name type="scientific">Undibacterium umbellatum</name>
    <dbReference type="NCBI Taxonomy" id="2762300"/>
    <lineage>
        <taxon>Bacteria</taxon>
        <taxon>Pseudomonadati</taxon>
        <taxon>Pseudomonadota</taxon>
        <taxon>Betaproteobacteria</taxon>
        <taxon>Burkholderiales</taxon>
        <taxon>Oxalobacteraceae</taxon>
        <taxon>Undibacterium</taxon>
    </lineage>
</organism>
<keyword evidence="4" id="KW-0547">Nucleotide-binding</keyword>
<evidence type="ECO:0000313" key="8">
    <source>
        <dbReference type="EMBL" id="MBC3910368.1"/>
    </source>
</evidence>
<dbReference type="InterPro" id="IPR003593">
    <property type="entry name" value="AAA+_ATPase"/>
</dbReference>
<evidence type="ECO:0000256" key="3">
    <source>
        <dbReference type="ARBA" id="ARBA00022475"/>
    </source>
</evidence>
<evidence type="ECO:0000256" key="2">
    <source>
        <dbReference type="ARBA" id="ARBA00022448"/>
    </source>
</evidence>
<evidence type="ECO:0000256" key="5">
    <source>
        <dbReference type="ARBA" id="ARBA00022840"/>
    </source>
</evidence>